<dbReference type="RefSeq" id="WP_012304771.1">
    <property type="nucleotide sequence ID" value="NZ_CP009792.1"/>
</dbReference>
<gene>
    <name evidence="1" type="ordered locus">YPK_4169</name>
</gene>
<dbReference type="KEGG" id="ypy:YPK_4169"/>
<name>A0A0H3B7W8_YERPY</name>
<sequence length="64" mass="6990">MDKLTPCEVADVLFNLSRMLEVAQMLICDPEGEDIGYELLGFAQQRAAKAANNIEGVNYARTAA</sequence>
<evidence type="ECO:0000313" key="1">
    <source>
        <dbReference type="EMBL" id="ACA70428.1"/>
    </source>
</evidence>
<protein>
    <submittedName>
        <fullName evidence="1">Uncharacterized protein</fullName>
    </submittedName>
</protein>
<dbReference type="AlphaFoldDB" id="A0A0H3B7W8"/>
<proteinExistence type="predicted"/>
<organism evidence="1">
    <name type="scientific">Yersinia pseudotuberculosis serotype O:3 (strain YPIII)</name>
    <dbReference type="NCBI Taxonomy" id="502800"/>
    <lineage>
        <taxon>Bacteria</taxon>
        <taxon>Pseudomonadati</taxon>
        <taxon>Pseudomonadota</taxon>
        <taxon>Gammaproteobacteria</taxon>
        <taxon>Enterobacterales</taxon>
        <taxon>Yersiniaceae</taxon>
        <taxon>Yersinia</taxon>
    </lineage>
</organism>
<accession>A0A0H3B7W8</accession>
<dbReference type="PATRIC" id="fig|502800.11.peg.520"/>
<dbReference type="EMBL" id="CP000950">
    <property type="protein sequence ID" value="ACA70428.1"/>
    <property type="molecule type" value="Genomic_DNA"/>
</dbReference>
<reference evidence="1" key="1">
    <citation type="submission" date="2008-02" db="EMBL/GenBank/DDBJ databases">
        <title>Complete sequence of Yersinia pseudotuberculosis YPIII.</title>
        <authorList>
            <consortium name="US DOE Joint Genome Institute"/>
            <person name="Challacombe J.F."/>
            <person name="Bruce D."/>
            <person name="Detter J.C."/>
            <person name="Green L."/>
            <person name="Land M."/>
            <person name="Munk C."/>
            <person name="Lindler L.E."/>
            <person name="Nikolich M.P."/>
            <person name="Brettin T."/>
        </authorList>
    </citation>
    <scope>NUCLEOTIDE SEQUENCE</scope>
    <source>
        <strain evidence="1">YPIII</strain>
    </source>
</reference>